<feature type="transmembrane region" description="Helical" evidence="6">
    <location>
        <begin position="253"/>
        <end position="269"/>
    </location>
</feature>
<keyword evidence="2 6" id="KW-0812">Transmembrane</keyword>
<feature type="compositionally biased region" description="Low complexity" evidence="5">
    <location>
        <begin position="11"/>
        <end position="21"/>
    </location>
</feature>
<feature type="transmembrane region" description="Helical" evidence="6">
    <location>
        <begin position="360"/>
        <end position="380"/>
    </location>
</feature>
<evidence type="ECO:0000256" key="2">
    <source>
        <dbReference type="ARBA" id="ARBA00022692"/>
    </source>
</evidence>
<evidence type="ECO:0000313" key="8">
    <source>
        <dbReference type="EMBL" id="MBA8816793.1"/>
    </source>
</evidence>
<keyword evidence="8" id="KW-0436">Ligase</keyword>
<accession>A0A7W3PM33</accession>
<name>A0A7W3PM33_9MICO</name>
<feature type="transmembrane region" description="Helical" evidence="6">
    <location>
        <begin position="81"/>
        <end position="102"/>
    </location>
</feature>
<evidence type="ECO:0000256" key="4">
    <source>
        <dbReference type="ARBA" id="ARBA00023136"/>
    </source>
</evidence>
<organism evidence="8 9">
    <name type="scientific">Microbacterium halimionae</name>
    <dbReference type="NCBI Taxonomy" id="1526413"/>
    <lineage>
        <taxon>Bacteria</taxon>
        <taxon>Bacillati</taxon>
        <taxon>Actinomycetota</taxon>
        <taxon>Actinomycetes</taxon>
        <taxon>Micrococcales</taxon>
        <taxon>Microbacteriaceae</taxon>
        <taxon>Microbacterium</taxon>
    </lineage>
</organism>
<evidence type="ECO:0000259" key="7">
    <source>
        <dbReference type="Pfam" id="PF04932"/>
    </source>
</evidence>
<feature type="transmembrane region" description="Helical" evidence="6">
    <location>
        <begin position="49"/>
        <end position="72"/>
    </location>
</feature>
<feature type="transmembrane region" description="Helical" evidence="6">
    <location>
        <begin position="392"/>
        <end position="419"/>
    </location>
</feature>
<feature type="transmembrane region" description="Helical" evidence="6">
    <location>
        <begin position="140"/>
        <end position="159"/>
    </location>
</feature>
<gene>
    <name evidence="8" type="ORF">FHX48_001886</name>
</gene>
<dbReference type="Pfam" id="PF04932">
    <property type="entry name" value="Wzy_C"/>
    <property type="match status" value="1"/>
</dbReference>
<comment type="caution">
    <text evidence="8">The sequence shown here is derived from an EMBL/GenBank/DDBJ whole genome shotgun (WGS) entry which is preliminary data.</text>
</comment>
<evidence type="ECO:0000256" key="3">
    <source>
        <dbReference type="ARBA" id="ARBA00022989"/>
    </source>
</evidence>
<keyword evidence="3 6" id="KW-1133">Transmembrane helix</keyword>
<keyword evidence="4 6" id="KW-0472">Membrane</keyword>
<evidence type="ECO:0000256" key="6">
    <source>
        <dbReference type="SAM" id="Phobius"/>
    </source>
</evidence>
<feature type="region of interest" description="Disordered" evidence="5">
    <location>
        <begin position="1"/>
        <end position="21"/>
    </location>
</feature>
<comment type="subcellular location">
    <subcellularLocation>
        <location evidence="1">Membrane</location>
        <topology evidence="1">Multi-pass membrane protein</topology>
    </subcellularLocation>
</comment>
<evidence type="ECO:0000256" key="1">
    <source>
        <dbReference type="ARBA" id="ARBA00004141"/>
    </source>
</evidence>
<feature type="transmembrane region" description="Helical" evidence="6">
    <location>
        <begin position="203"/>
        <end position="224"/>
    </location>
</feature>
<dbReference type="GO" id="GO:0016020">
    <property type="term" value="C:membrane"/>
    <property type="evidence" value="ECO:0007669"/>
    <property type="project" value="UniProtKB-SubCell"/>
</dbReference>
<dbReference type="Proteomes" id="UP000526083">
    <property type="component" value="Unassembled WGS sequence"/>
</dbReference>
<dbReference type="PANTHER" id="PTHR37422:SF13">
    <property type="entry name" value="LIPOPOLYSACCHARIDE BIOSYNTHESIS PROTEIN PA4999-RELATED"/>
    <property type="match status" value="1"/>
</dbReference>
<sequence>MVSPGDFASKPARAATLRSRASSPRPHLDEAASVRFATILVWSVAFYPVLWLTGLGGIYMVLMAVPSSLYLVRSRVSRPGVLALLVGATIGISIPVGIAAFGFDGARLIGAVANMCVWLVLAAALTAAAHVDFRGRLLKALSLAVIAQALLILASAAIYPRKLPVPLLDSVAARLPSGIGAFADNALYVSSWLGGAAFRTSGIWANPTWAAATASLVILVTIFSEGIRPRKTLAALALFAGGVAVYFGLSRTSYSLLAAGLVVGLLMKLRRRSQLLFLGAIAIAIPVFVAILLAGQGAISSFFEEVDGARSGSSKSRGEVYATTWDYILRNPFPLLGYGLKPQVEGLVASVGTLSTYLGLAFRAGLLGLLLFAALLFLLARRCFHQGSASGMVVVVFIAIWAVIADMDAGHLVPLFLVFCVHPEPPNLRFGRARLRSRGSPLAARRKHETRKDLPVSDSEAL</sequence>
<keyword evidence="9" id="KW-1185">Reference proteome</keyword>
<dbReference type="InterPro" id="IPR051533">
    <property type="entry name" value="WaaL-like"/>
</dbReference>
<protein>
    <submittedName>
        <fullName evidence="8">O-antigen ligase</fullName>
    </submittedName>
</protein>
<feature type="region of interest" description="Disordered" evidence="5">
    <location>
        <begin position="441"/>
        <end position="462"/>
    </location>
</feature>
<proteinExistence type="predicted"/>
<dbReference type="GO" id="GO:0016874">
    <property type="term" value="F:ligase activity"/>
    <property type="evidence" value="ECO:0007669"/>
    <property type="project" value="UniProtKB-KW"/>
</dbReference>
<evidence type="ECO:0000256" key="5">
    <source>
        <dbReference type="SAM" id="MobiDB-lite"/>
    </source>
</evidence>
<dbReference type="AlphaFoldDB" id="A0A7W3PM33"/>
<feature type="transmembrane region" description="Helical" evidence="6">
    <location>
        <begin position="108"/>
        <end position="128"/>
    </location>
</feature>
<feature type="domain" description="O-antigen ligase-related" evidence="7">
    <location>
        <begin position="236"/>
        <end position="373"/>
    </location>
</feature>
<evidence type="ECO:0000313" key="9">
    <source>
        <dbReference type="Proteomes" id="UP000526083"/>
    </source>
</evidence>
<reference evidence="8 9" key="1">
    <citation type="submission" date="2020-07" db="EMBL/GenBank/DDBJ databases">
        <title>Sequencing the genomes of 1000 actinobacteria strains.</title>
        <authorList>
            <person name="Klenk H.-P."/>
        </authorList>
    </citation>
    <scope>NUCLEOTIDE SEQUENCE [LARGE SCALE GENOMIC DNA]</scope>
    <source>
        <strain evidence="8 9">DSM 27576</strain>
    </source>
</reference>
<dbReference type="InterPro" id="IPR007016">
    <property type="entry name" value="O-antigen_ligase-rel_domated"/>
</dbReference>
<dbReference type="PANTHER" id="PTHR37422">
    <property type="entry name" value="TEICHURONIC ACID BIOSYNTHESIS PROTEIN TUAE"/>
    <property type="match status" value="1"/>
</dbReference>
<dbReference type="EMBL" id="JACGWY010000003">
    <property type="protein sequence ID" value="MBA8816793.1"/>
    <property type="molecule type" value="Genomic_DNA"/>
</dbReference>
<feature type="transmembrane region" description="Helical" evidence="6">
    <location>
        <begin position="276"/>
        <end position="299"/>
    </location>
</feature>